<protein>
    <submittedName>
        <fullName evidence="3">Glycosyltransferase</fullName>
        <ecNumber evidence="3">2.4.-.-</ecNumber>
    </submittedName>
</protein>
<organism evidence="3 4">
    <name type="scientific">Campylobacter magnus</name>
    <dbReference type="NCBI Taxonomy" id="3026462"/>
    <lineage>
        <taxon>Bacteria</taxon>
        <taxon>Pseudomonadati</taxon>
        <taxon>Campylobacterota</taxon>
        <taxon>Epsilonproteobacteria</taxon>
        <taxon>Campylobacterales</taxon>
        <taxon>Campylobacteraceae</taxon>
        <taxon>Campylobacter</taxon>
    </lineage>
</organism>
<gene>
    <name evidence="3" type="ORF">Q2362_04910</name>
</gene>
<feature type="domain" description="Glycosyl transferase family 1" evidence="1">
    <location>
        <begin position="163"/>
        <end position="305"/>
    </location>
</feature>
<dbReference type="Pfam" id="PF13439">
    <property type="entry name" value="Glyco_transf_4"/>
    <property type="match status" value="1"/>
</dbReference>
<dbReference type="EC" id="2.4.-.-" evidence="3"/>
<evidence type="ECO:0000313" key="4">
    <source>
        <dbReference type="Proteomes" id="UP001171111"/>
    </source>
</evidence>
<keyword evidence="3" id="KW-0328">Glycosyltransferase</keyword>
<comment type="caution">
    <text evidence="3">The sequence shown here is derived from an EMBL/GenBank/DDBJ whole genome shotgun (WGS) entry which is preliminary data.</text>
</comment>
<dbReference type="PANTHER" id="PTHR12526">
    <property type="entry name" value="GLYCOSYLTRANSFERASE"/>
    <property type="match status" value="1"/>
</dbReference>
<dbReference type="InterPro" id="IPR001296">
    <property type="entry name" value="Glyco_trans_1"/>
</dbReference>
<dbReference type="Pfam" id="PF00534">
    <property type="entry name" value="Glycos_transf_1"/>
    <property type="match status" value="1"/>
</dbReference>
<accession>A0ABT8T6V0</accession>
<name>A0ABT8T6V0_9BACT</name>
<dbReference type="InterPro" id="IPR028098">
    <property type="entry name" value="Glyco_trans_4-like_N"/>
</dbReference>
<proteinExistence type="predicted"/>
<keyword evidence="4" id="KW-1185">Reference proteome</keyword>
<dbReference type="GO" id="GO:0016757">
    <property type="term" value="F:glycosyltransferase activity"/>
    <property type="evidence" value="ECO:0007669"/>
    <property type="project" value="UniProtKB-KW"/>
</dbReference>
<dbReference type="SUPFAM" id="SSF53756">
    <property type="entry name" value="UDP-Glycosyltransferase/glycogen phosphorylase"/>
    <property type="match status" value="1"/>
</dbReference>
<keyword evidence="3" id="KW-0808">Transferase</keyword>
<feature type="domain" description="Glycosyltransferase subfamily 4-like N-terminal" evidence="2">
    <location>
        <begin position="13"/>
        <end position="137"/>
    </location>
</feature>
<dbReference type="PANTHER" id="PTHR12526:SF627">
    <property type="entry name" value="D-RHAMNOSYLTRANSFERASE WBPZ"/>
    <property type="match status" value="1"/>
</dbReference>
<dbReference type="Gene3D" id="3.40.50.2000">
    <property type="entry name" value="Glycogen Phosphorylase B"/>
    <property type="match status" value="2"/>
</dbReference>
<evidence type="ECO:0000259" key="2">
    <source>
        <dbReference type="Pfam" id="PF13439"/>
    </source>
</evidence>
<reference evidence="3 4" key="1">
    <citation type="submission" date="2023-06" db="EMBL/GenBank/DDBJ databases">
        <title>Campylobacter magnum sp. nov., isolated from cecal contents of domestic pigs (Sus scrofa domesticus).</title>
        <authorList>
            <person name="Papic B."/>
            <person name="Gruntar I."/>
        </authorList>
    </citation>
    <scope>NUCLEOTIDE SEQUENCE [LARGE SCALE GENOMIC DNA]</scope>
    <source>
        <strain evidence="4">34484-21</strain>
    </source>
</reference>
<dbReference type="EMBL" id="JAULJQ010000005">
    <property type="protein sequence ID" value="MDO2409439.1"/>
    <property type="molecule type" value="Genomic_DNA"/>
</dbReference>
<sequence length="332" mass="36973">MKLLFVITSLENGGAERVCASLANYFSKENEVEILYFSGEIFYEISPKVKLNKFSRNSRIPRLAAKLLAIRKRAKDADCVISFMDSTNILSIIATAFLGRKLIISEHSAHDFVGLKWRVLRRIFYPFASALTVLSRSDFSYYSFVKNKAIIYNPSIFKPSFGGQKEKLIIFVGRLEPVKGCDIFLRALALLGLDDFKVLVLGSGSQKKSLQSLSAKLGLKNLEFLGAVSDIQNYYKKAKIIVSSSRFEGLGNVLIESAFFDCIRVATPTAGALELLKDGKNGFISSDFSEQALAKAVLKAINADESVLENTRAESEKFSLENIAAKWWELIK</sequence>
<dbReference type="RefSeq" id="WP_302244310.1">
    <property type="nucleotide sequence ID" value="NZ_JAULJQ010000005.1"/>
</dbReference>
<evidence type="ECO:0000259" key="1">
    <source>
        <dbReference type="Pfam" id="PF00534"/>
    </source>
</evidence>
<evidence type="ECO:0000313" key="3">
    <source>
        <dbReference type="EMBL" id="MDO2409439.1"/>
    </source>
</evidence>
<dbReference type="Proteomes" id="UP001171111">
    <property type="component" value="Unassembled WGS sequence"/>
</dbReference>